<evidence type="ECO:0000256" key="6">
    <source>
        <dbReference type="PIRSR" id="PIRSR602401-1"/>
    </source>
</evidence>
<keyword evidence="10" id="KW-1185">Reference proteome</keyword>
<dbReference type="PANTHER" id="PTHR24305:SF210">
    <property type="entry name" value="CYTOCHROME P450 MONOOXYGENASE ASQL-RELATED"/>
    <property type="match status" value="1"/>
</dbReference>
<keyword evidence="8" id="KW-0812">Transmembrane</keyword>
<comment type="similarity">
    <text evidence="2 7">Belongs to the cytochrome P450 family.</text>
</comment>
<dbReference type="PRINTS" id="PR00463">
    <property type="entry name" value="EP450I"/>
</dbReference>
<dbReference type="PANTHER" id="PTHR24305">
    <property type="entry name" value="CYTOCHROME P450"/>
    <property type="match status" value="1"/>
</dbReference>
<proteinExistence type="inferred from homology"/>
<gene>
    <name evidence="9" type="ORF">PFICI_04104</name>
</gene>
<dbReference type="KEGG" id="pfy:PFICI_04104"/>
<dbReference type="Pfam" id="PF00067">
    <property type="entry name" value="p450"/>
    <property type="match status" value="1"/>
</dbReference>
<dbReference type="InParanoid" id="W3XJ76"/>
<dbReference type="GO" id="GO:0016705">
    <property type="term" value="F:oxidoreductase activity, acting on paired donors, with incorporation or reduction of molecular oxygen"/>
    <property type="evidence" value="ECO:0007669"/>
    <property type="project" value="InterPro"/>
</dbReference>
<dbReference type="PRINTS" id="PR00385">
    <property type="entry name" value="P450"/>
</dbReference>
<feature type="transmembrane region" description="Helical" evidence="8">
    <location>
        <begin position="20"/>
        <end position="43"/>
    </location>
</feature>
<evidence type="ECO:0000256" key="5">
    <source>
        <dbReference type="ARBA" id="ARBA00023004"/>
    </source>
</evidence>
<evidence type="ECO:0000313" key="9">
    <source>
        <dbReference type="EMBL" id="ETS86079.1"/>
    </source>
</evidence>
<dbReference type="GeneID" id="19269117"/>
<organism evidence="9 10">
    <name type="scientific">Pestalotiopsis fici (strain W106-1 / CGMCC3.15140)</name>
    <dbReference type="NCBI Taxonomy" id="1229662"/>
    <lineage>
        <taxon>Eukaryota</taxon>
        <taxon>Fungi</taxon>
        <taxon>Dikarya</taxon>
        <taxon>Ascomycota</taxon>
        <taxon>Pezizomycotina</taxon>
        <taxon>Sordariomycetes</taxon>
        <taxon>Xylariomycetidae</taxon>
        <taxon>Amphisphaeriales</taxon>
        <taxon>Sporocadaceae</taxon>
        <taxon>Pestalotiopsis</taxon>
    </lineage>
</organism>
<dbReference type="SUPFAM" id="SSF48264">
    <property type="entry name" value="Cytochrome P450"/>
    <property type="match status" value="1"/>
</dbReference>
<protein>
    <recommendedName>
        <fullName evidence="11">Isotrichodermin C-15 hydroxylase</fullName>
    </recommendedName>
</protein>
<evidence type="ECO:0000256" key="8">
    <source>
        <dbReference type="SAM" id="Phobius"/>
    </source>
</evidence>
<dbReference type="Proteomes" id="UP000030651">
    <property type="component" value="Unassembled WGS sequence"/>
</dbReference>
<dbReference type="GO" id="GO:0004497">
    <property type="term" value="F:monooxygenase activity"/>
    <property type="evidence" value="ECO:0007669"/>
    <property type="project" value="UniProtKB-KW"/>
</dbReference>
<evidence type="ECO:0000256" key="4">
    <source>
        <dbReference type="ARBA" id="ARBA00022723"/>
    </source>
</evidence>
<dbReference type="InterPro" id="IPR017972">
    <property type="entry name" value="Cyt_P450_CS"/>
</dbReference>
<feature type="binding site" description="axial binding residue" evidence="6">
    <location>
        <position position="461"/>
    </location>
    <ligand>
        <name>heme</name>
        <dbReference type="ChEBI" id="CHEBI:30413"/>
    </ligand>
    <ligandPart>
        <name>Fe</name>
        <dbReference type="ChEBI" id="CHEBI:18248"/>
    </ligandPart>
</feature>
<dbReference type="HOGENOM" id="CLU_001570_14_11_1"/>
<keyword evidence="5 6" id="KW-0408">Iron</keyword>
<evidence type="ECO:0000313" key="10">
    <source>
        <dbReference type="Proteomes" id="UP000030651"/>
    </source>
</evidence>
<name>W3XJ76_PESFW</name>
<dbReference type="PROSITE" id="PS00086">
    <property type="entry name" value="CYTOCHROME_P450"/>
    <property type="match status" value="1"/>
</dbReference>
<dbReference type="AlphaFoldDB" id="W3XJ76"/>
<dbReference type="CDD" id="cd11058">
    <property type="entry name" value="CYP60B-like"/>
    <property type="match status" value="1"/>
</dbReference>
<evidence type="ECO:0000256" key="2">
    <source>
        <dbReference type="ARBA" id="ARBA00010617"/>
    </source>
</evidence>
<keyword evidence="8" id="KW-1133">Transmembrane helix</keyword>
<dbReference type="InterPro" id="IPR036396">
    <property type="entry name" value="Cyt_P450_sf"/>
</dbReference>
<dbReference type="GO" id="GO:0005506">
    <property type="term" value="F:iron ion binding"/>
    <property type="evidence" value="ECO:0007669"/>
    <property type="project" value="InterPro"/>
</dbReference>
<evidence type="ECO:0000256" key="3">
    <source>
        <dbReference type="ARBA" id="ARBA00022617"/>
    </source>
</evidence>
<evidence type="ECO:0008006" key="11">
    <source>
        <dbReference type="Google" id="ProtNLM"/>
    </source>
</evidence>
<dbReference type="InterPro" id="IPR002401">
    <property type="entry name" value="Cyt_P450_E_grp-I"/>
</dbReference>
<accession>W3XJ76</accession>
<dbReference type="InterPro" id="IPR050121">
    <property type="entry name" value="Cytochrome_P450_monoxygenase"/>
</dbReference>
<dbReference type="OMA" id="PPWVSTH"/>
<keyword evidence="7" id="KW-0560">Oxidoreductase</keyword>
<comment type="cofactor">
    <cofactor evidence="1 6">
        <name>heme</name>
        <dbReference type="ChEBI" id="CHEBI:30413"/>
    </cofactor>
</comment>
<keyword evidence="3 6" id="KW-0349">Heme</keyword>
<dbReference type="RefSeq" id="XP_007830876.1">
    <property type="nucleotide sequence ID" value="XM_007832685.1"/>
</dbReference>
<dbReference type="GO" id="GO:0020037">
    <property type="term" value="F:heme binding"/>
    <property type="evidence" value="ECO:0007669"/>
    <property type="project" value="InterPro"/>
</dbReference>
<sequence length="531" mass="59484">MAEATTSPSALLHVGLIKTISADSLLATIAIVVAIVFFIQTVYRSLFHPLRSVPGPWINSVSELPATLALVTGNQHIYYRWLHEKYGPVVRVSPNELGFVSVQAREEIYGLRKGGLNMEKSPIFLGAVGNVNGQTGVSLALNENHARQRRALGYLFTNSALIQHESLISVHIHKLVAVLKRFAQEKQSVDFSDWYTYVAFDVMGELCFAEPFGCLDQGSVTEWSTSVINVFIAAAWTQGIRRLSGVGTWLEYVLVKLLVPRKASQWRTTHLENSRKKTLARLGAGDRDHPDFLYHILKNESRKSLSQTEVVLNMALFISAGTDTTATAMTGWTYYICTHPKVYDRLVKEVREALWASDDIKWEKVKDLRYLEASLNEALRLFPPSAASQQRIVPPGGATIDGYYVPAGKTVAVSPWATTHSSLNFCKPDSFRPERWLGEGEQFTNDHLNASLPFGTGPRVCIGKNLAYMEMRLLAANLLWHFDMELDVSDYRAKNEIWGLNGKMKPVKVFHSTMKPELWVSLKPVEQNNST</sequence>
<evidence type="ECO:0000256" key="7">
    <source>
        <dbReference type="RuleBase" id="RU000461"/>
    </source>
</evidence>
<dbReference type="OrthoDB" id="1470350at2759"/>
<dbReference type="eggNOG" id="KOG0158">
    <property type="taxonomic scope" value="Eukaryota"/>
</dbReference>
<keyword evidence="8" id="KW-0472">Membrane</keyword>
<keyword evidence="4 6" id="KW-0479">Metal-binding</keyword>
<dbReference type="Gene3D" id="1.10.630.10">
    <property type="entry name" value="Cytochrome P450"/>
    <property type="match status" value="1"/>
</dbReference>
<reference evidence="10" key="1">
    <citation type="journal article" date="2015" name="BMC Genomics">
        <title>Genomic and transcriptomic analysis of the endophytic fungus Pestalotiopsis fici reveals its lifestyle and high potential for synthesis of natural products.</title>
        <authorList>
            <person name="Wang X."/>
            <person name="Zhang X."/>
            <person name="Liu L."/>
            <person name="Xiang M."/>
            <person name="Wang W."/>
            <person name="Sun X."/>
            <person name="Che Y."/>
            <person name="Guo L."/>
            <person name="Liu G."/>
            <person name="Guo L."/>
            <person name="Wang C."/>
            <person name="Yin W.B."/>
            <person name="Stadler M."/>
            <person name="Zhang X."/>
            <person name="Liu X."/>
        </authorList>
    </citation>
    <scope>NUCLEOTIDE SEQUENCE [LARGE SCALE GENOMIC DNA]</scope>
    <source>
        <strain evidence="10">W106-1 / CGMCC3.15140</strain>
    </source>
</reference>
<dbReference type="EMBL" id="KI912110">
    <property type="protein sequence ID" value="ETS86079.1"/>
    <property type="molecule type" value="Genomic_DNA"/>
</dbReference>
<dbReference type="InterPro" id="IPR001128">
    <property type="entry name" value="Cyt_P450"/>
</dbReference>
<evidence type="ECO:0000256" key="1">
    <source>
        <dbReference type="ARBA" id="ARBA00001971"/>
    </source>
</evidence>
<keyword evidence="7" id="KW-0503">Monooxygenase</keyword>